<keyword evidence="2" id="KW-1185">Reference proteome</keyword>
<organism evidence="1 2">
    <name type="scientific">Frateuria flava</name>
    <dbReference type="NCBI Taxonomy" id="2821489"/>
    <lineage>
        <taxon>Bacteria</taxon>
        <taxon>Pseudomonadati</taxon>
        <taxon>Pseudomonadota</taxon>
        <taxon>Gammaproteobacteria</taxon>
        <taxon>Lysobacterales</taxon>
        <taxon>Rhodanobacteraceae</taxon>
        <taxon>Frateuria</taxon>
    </lineage>
</organism>
<protein>
    <submittedName>
        <fullName evidence="1">Uncharacterized protein</fullName>
    </submittedName>
</protein>
<comment type="caution">
    <text evidence="1">The sequence shown here is derived from an EMBL/GenBank/DDBJ whole genome shotgun (WGS) entry which is preliminary data.</text>
</comment>
<reference evidence="1 2" key="1">
    <citation type="submission" date="2021-04" db="EMBL/GenBank/DDBJ databases">
        <authorList>
            <person name="Huq M.A."/>
        </authorList>
    </citation>
    <scope>NUCLEOTIDE SEQUENCE [LARGE SCALE GENOMIC DNA]</scope>
    <source>
        <strain evidence="1 2">MAH-13</strain>
    </source>
</reference>
<dbReference type="EMBL" id="JAGJRS010000018">
    <property type="protein sequence ID" value="MBP1474534.1"/>
    <property type="molecule type" value="Genomic_DNA"/>
</dbReference>
<accession>A0ABS4DN95</accession>
<name>A0ABS4DN95_9GAMM</name>
<dbReference type="Proteomes" id="UP000823790">
    <property type="component" value="Unassembled WGS sequence"/>
</dbReference>
<sequence length="107" mass="11386">MSSALRRFITDRQGRVVVAQPPNGPMLAWSALAVAARTSGGSGRSVLPLMRDATLAWWAGLELVEGDSPFRRTLGGATLLGLAAMRLHRLPLRQARAGRGSALSSQH</sequence>
<proteinExistence type="predicted"/>
<gene>
    <name evidence="1" type="ORF">J7I44_09480</name>
</gene>
<dbReference type="RefSeq" id="WP_209619479.1">
    <property type="nucleotide sequence ID" value="NZ_JAGJRS010000018.1"/>
</dbReference>
<evidence type="ECO:0000313" key="2">
    <source>
        <dbReference type="Proteomes" id="UP000823790"/>
    </source>
</evidence>
<evidence type="ECO:0000313" key="1">
    <source>
        <dbReference type="EMBL" id="MBP1474534.1"/>
    </source>
</evidence>